<comment type="catalytic activity">
    <reaction evidence="9">
        <text>ATP + H2O = ADP + phosphate + H(+)</text>
        <dbReference type="Rhea" id="RHEA:13065"/>
        <dbReference type="ChEBI" id="CHEBI:15377"/>
        <dbReference type="ChEBI" id="CHEBI:15378"/>
        <dbReference type="ChEBI" id="CHEBI:30616"/>
        <dbReference type="ChEBI" id="CHEBI:43474"/>
        <dbReference type="ChEBI" id="CHEBI:456216"/>
        <dbReference type="EC" id="5.6.2.4"/>
    </reaction>
</comment>
<dbReference type="PANTHER" id="PTHR11274">
    <property type="entry name" value="RAD25/XP-B DNA REPAIR HELICASE"/>
    <property type="match status" value="1"/>
</dbReference>
<dbReference type="RefSeq" id="WP_013738062.1">
    <property type="nucleotide sequence ID" value="NC_015435.1"/>
</dbReference>
<dbReference type="InterPro" id="IPR040699">
    <property type="entry name" value="XPB_DRD"/>
</dbReference>
<dbReference type="PATRIC" id="fig|1006006.8.peg.1456"/>
<keyword evidence="6" id="KW-0413">Isomerase</keyword>
<dbReference type="InterPro" id="IPR027417">
    <property type="entry name" value="P-loop_NTPase"/>
</dbReference>
<dbReference type="SMART" id="SM00490">
    <property type="entry name" value="HELICc"/>
    <property type="match status" value="1"/>
</dbReference>
<evidence type="ECO:0000256" key="3">
    <source>
        <dbReference type="ARBA" id="ARBA00022801"/>
    </source>
</evidence>
<dbReference type="OrthoDB" id="11644at2157"/>
<keyword evidence="5" id="KW-0067">ATP-binding</keyword>
<dbReference type="Pfam" id="PF18458">
    <property type="entry name" value="XPB_DRD"/>
    <property type="match status" value="1"/>
</dbReference>
<dbReference type="CDD" id="cd18789">
    <property type="entry name" value="SF2_C_XPB"/>
    <property type="match status" value="1"/>
</dbReference>
<evidence type="ECO:0000256" key="4">
    <source>
        <dbReference type="ARBA" id="ARBA00022806"/>
    </source>
</evidence>
<dbReference type="eggNOG" id="arCOG00874">
    <property type="taxonomic scope" value="Archaea"/>
</dbReference>
<dbReference type="KEGG" id="mcn:Mcup_1461"/>
<dbReference type="EMBL" id="CP002656">
    <property type="protein sequence ID" value="AEB95564.1"/>
    <property type="molecule type" value="Genomic_DNA"/>
</dbReference>
<dbReference type="GeneID" id="10493650"/>
<gene>
    <name evidence="12" type="ordered locus">Mcup_1461</name>
</gene>
<dbReference type="InterPro" id="IPR006935">
    <property type="entry name" value="Helicase/UvrB_N"/>
</dbReference>
<reference evidence="12 13" key="1">
    <citation type="journal article" date="2011" name="J. Bacteriol.">
        <title>Complete genome sequence of Metallosphaera cuprina, a metal sulfide-oxidizing archaeon from a hot spring.</title>
        <authorList>
            <person name="Liu L.J."/>
            <person name="You X.Y."/>
            <person name="Zheng H."/>
            <person name="Wang S."/>
            <person name="Jiang C.Y."/>
            <person name="Liu S.J."/>
        </authorList>
    </citation>
    <scope>NUCLEOTIDE SEQUENCE [LARGE SCALE GENOMIC DNA]</scope>
    <source>
        <strain evidence="12 13">Ar-4</strain>
    </source>
</reference>
<evidence type="ECO:0000256" key="6">
    <source>
        <dbReference type="ARBA" id="ARBA00023235"/>
    </source>
</evidence>
<dbReference type="PROSITE" id="PS51192">
    <property type="entry name" value="HELICASE_ATP_BIND_1"/>
    <property type="match status" value="1"/>
</dbReference>
<dbReference type="Gene3D" id="3.40.50.300">
    <property type="entry name" value="P-loop containing nucleotide triphosphate hydrolases"/>
    <property type="match status" value="2"/>
</dbReference>
<evidence type="ECO:0000256" key="9">
    <source>
        <dbReference type="ARBA" id="ARBA00048988"/>
    </source>
</evidence>
<dbReference type="Pfam" id="PF00271">
    <property type="entry name" value="Helicase_C"/>
    <property type="match status" value="1"/>
</dbReference>
<dbReference type="Pfam" id="PF04851">
    <property type="entry name" value="ResIII"/>
    <property type="match status" value="1"/>
</dbReference>
<comment type="similarity">
    <text evidence="1">Belongs to the helicase family. RAD25/XPB subfamily.</text>
</comment>
<dbReference type="PANTHER" id="PTHR11274:SF0">
    <property type="entry name" value="GENERAL TRANSCRIPTION AND DNA REPAIR FACTOR IIH HELICASE SUBUNIT XPB"/>
    <property type="match status" value="1"/>
</dbReference>
<feature type="domain" description="Helicase ATP-binding" evidence="10">
    <location>
        <begin position="77"/>
        <end position="221"/>
    </location>
</feature>
<dbReference type="GO" id="GO:0140097">
    <property type="term" value="F:catalytic activity, acting on DNA"/>
    <property type="evidence" value="ECO:0007669"/>
    <property type="project" value="UniProtKB-ARBA"/>
</dbReference>
<dbReference type="HOGENOM" id="CLU_008213_6_0_2"/>
<dbReference type="PROSITE" id="PS51194">
    <property type="entry name" value="HELICASE_CTER"/>
    <property type="match status" value="1"/>
</dbReference>
<dbReference type="EC" id="5.6.2.4" evidence="8"/>
<evidence type="ECO:0000256" key="2">
    <source>
        <dbReference type="ARBA" id="ARBA00022741"/>
    </source>
</evidence>
<protein>
    <recommendedName>
        <fullName evidence="8">DNA 3'-5' helicase</fullName>
        <ecNumber evidence="8">5.6.2.4</ecNumber>
    </recommendedName>
</protein>
<evidence type="ECO:0000256" key="1">
    <source>
        <dbReference type="ARBA" id="ARBA00006637"/>
    </source>
</evidence>
<keyword evidence="3" id="KW-0378">Hydrolase</keyword>
<dbReference type="GO" id="GO:0003677">
    <property type="term" value="F:DNA binding"/>
    <property type="evidence" value="ECO:0007669"/>
    <property type="project" value="InterPro"/>
</dbReference>
<dbReference type="SUPFAM" id="SSF52540">
    <property type="entry name" value="P-loop containing nucleoside triphosphate hydrolases"/>
    <property type="match status" value="1"/>
</dbReference>
<dbReference type="SMART" id="SM00487">
    <property type="entry name" value="DEXDc"/>
    <property type="match status" value="1"/>
</dbReference>
<evidence type="ECO:0000256" key="5">
    <source>
        <dbReference type="ARBA" id="ARBA00022840"/>
    </source>
</evidence>
<dbReference type="CDD" id="cd17926">
    <property type="entry name" value="DEXHc_RE"/>
    <property type="match status" value="1"/>
</dbReference>
<evidence type="ECO:0000256" key="7">
    <source>
        <dbReference type="ARBA" id="ARBA00034617"/>
    </source>
</evidence>
<evidence type="ECO:0000256" key="8">
    <source>
        <dbReference type="ARBA" id="ARBA00034808"/>
    </source>
</evidence>
<sequence>MVSLKYFKGLLLSTHYAPSFKWSEDFKAYVAPAYNYASALEYFRKGEIEVDDNVMDPLPFPIVKDNIKLREYQERALRLWLSRKRGVLVLPTGAGKTVIGIKALSTLKVATLIVVPTIELLHQWADKIEELLDASPGIIGGGEDRLSGITVITYDSAYIKVEQLGNKFPFVIFDEVHHLPSIGYINIAELMASPFRMGLTATPEREDGRHVLLEDRVGPVLVRLHPSQLSGKYLAEFKTKRLYVELTPKEKEKYEELRGKFISYLRKKGFRMSSPRDFQRLIYLAGRDKDARDALLAWHESMKISINSESKLEKLKEILKEYLGHKIIVFTRDVDMAYKVSREFLIPAVTYLTPKDERKEILSKFRTGDYKVIVASNVFDEGVDVPDASVGIVLGGYGTSRQMMQRLGRILRKSEGKVATLVEIVSKGTSDHNLSRRRSSATK</sequence>
<dbReference type="STRING" id="1006006.Mcup_1461"/>
<dbReference type="GO" id="GO:0016787">
    <property type="term" value="F:hydrolase activity"/>
    <property type="evidence" value="ECO:0007669"/>
    <property type="project" value="UniProtKB-KW"/>
</dbReference>
<accession>F4FYZ4</accession>
<dbReference type="GO" id="GO:0005524">
    <property type="term" value="F:ATP binding"/>
    <property type="evidence" value="ECO:0007669"/>
    <property type="project" value="UniProtKB-KW"/>
</dbReference>
<keyword evidence="13" id="KW-1185">Reference proteome</keyword>
<dbReference type="InterPro" id="IPR032438">
    <property type="entry name" value="ERCC3_RAD25_C"/>
</dbReference>
<keyword evidence="2" id="KW-0547">Nucleotide-binding</keyword>
<dbReference type="Proteomes" id="UP000007812">
    <property type="component" value="Chromosome"/>
</dbReference>
<dbReference type="AlphaFoldDB" id="F4FYZ4"/>
<dbReference type="GO" id="GO:0004386">
    <property type="term" value="F:helicase activity"/>
    <property type="evidence" value="ECO:0007669"/>
    <property type="project" value="UniProtKB-KW"/>
</dbReference>
<dbReference type="InterPro" id="IPR050615">
    <property type="entry name" value="ATP-dep_DNA_Helicase"/>
</dbReference>
<name>F4FYZ4_METCR</name>
<evidence type="ECO:0000313" key="12">
    <source>
        <dbReference type="EMBL" id="AEB95564.1"/>
    </source>
</evidence>
<comment type="catalytic activity">
    <reaction evidence="7">
        <text>Couples ATP hydrolysis with the unwinding of duplex DNA by translocating in the 3'-5' direction.</text>
        <dbReference type="EC" id="5.6.2.4"/>
    </reaction>
</comment>
<proteinExistence type="inferred from homology"/>
<dbReference type="InterPro" id="IPR001650">
    <property type="entry name" value="Helicase_C-like"/>
</dbReference>
<evidence type="ECO:0000259" key="10">
    <source>
        <dbReference type="PROSITE" id="PS51192"/>
    </source>
</evidence>
<feature type="domain" description="Helicase C-terminal" evidence="11">
    <location>
        <begin position="311"/>
        <end position="443"/>
    </location>
</feature>
<keyword evidence="4 12" id="KW-0347">Helicase</keyword>
<evidence type="ECO:0000313" key="13">
    <source>
        <dbReference type="Proteomes" id="UP000007812"/>
    </source>
</evidence>
<dbReference type="InterPro" id="IPR014001">
    <property type="entry name" value="Helicase_ATP-bd"/>
</dbReference>
<evidence type="ECO:0000259" key="11">
    <source>
        <dbReference type="PROSITE" id="PS51194"/>
    </source>
</evidence>
<organism evidence="12 13">
    <name type="scientific">Metallosphaera cuprina (strain Ar-4)</name>
    <dbReference type="NCBI Taxonomy" id="1006006"/>
    <lineage>
        <taxon>Archaea</taxon>
        <taxon>Thermoproteota</taxon>
        <taxon>Thermoprotei</taxon>
        <taxon>Sulfolobales</taxon>
        <taxon>Sulfolobaceae</taxon>
        <taxon>Metallosphaera</taxon>
    </lineage>
</organism>